<reference evidence="1 2" key="1">
    <citation type="submission" date="2020-08" db="EMBL/GenBank/DDBJ databases">
        <title>A Genomic Blueprint of the Chicken Gut Microbiome.</title>
        <authorList>
            <person name="Gilroy R."/>
            <person name="Ravi A."/>
            <person name="Getino M."/>
            <person name="Pursley I."/>
            <person name="Horton D.L."/>
            <person name="Alikhan N.-F."/>
            <person name="Baker D."/>
            <person name="Gharbi K."/>
            <person name="Hall N."/>
            <person name="Watson M."/>
            <person name="Adriaenssens E.M."/>
            <person name="Foster-Nyarko E."/>
            <person name="Jarju S."/>
            <person name="Secka A."/>
            <person name="Antonio M."/>
            <person name="Oren A."/>
            <person name="Chaudhuri R."/>
            <person name="La Ragione R.M."/>
            <person name="Hildebrand F."/>
            <person name="Pallen M.J."/>
        </authorList>
    </citation>
    <scope>NUCLEOTIDE SEQUENCE [LARGE SCALE GENOMIC DNA]</scope>
    <source>
        <strain evidence="1 2">Sa4CUA1</strain>
    </source>
</reference>
<evidence type="ECO:0000313" key="2">
    <source>
        <dbReference type="Proteomes" id="UP000641803"/>
    </source>
</evidence>
<accession>A0ABR8RRB8</accession>
<gene>
    <name evidence="1" type="ORF">H9652_07930</name>
</gene>
<sequence>MTLFSSREDLATGRSGVTKWVRLLSALDNARAVRPGVAHSVGDSLTYWRESATAHGDGALVAHRRYQTVLAVLDGEVRVELVPRTGLVPVMPYSDLSDRETFAPVPGGGDVVTVSPGQILAVPIDHAWRREPTTTADLLVVRLTVEGATFHNK</sequence>
<dbReference type="EMBL" id="JACSQQ010000010">
    <property type="protein sequence ID" value="MBD7950334.1"/>
    <property type="molecule type" value="Genomic_DNA"/>
</dbReference>
<evidence type="ECO:0008006" key="3">
    <source>
        <dbReference type="Google" id="ProtNLM"/>
    </source>
</evidence>
<dbReference type="InterPro" id="IPR011051">
    <property type="entry name" value="RmlC_Cupin_sf"/>
</dbReference>
<evidence type="ECO:0000313" key="1">
    <source>
        <dbReference type="EMBL" id="MBD7950334.1"/>
    </source>
</evidence>
<keyword evidence="2" id="KW-1185">Reference proteome</keyword>
<name>A0ABR8RRB8_9CELL</name>
<dbReference type="Proteomes" id="UP000641803">
    <property type="component" value="Unassembled WGS sequence"/>
</dbReference>
<comment type="caution">
    <text evidence="1">The sequence shown here is derived from an EMBL/GenBank/DDBJ whole genome shotgun (WGS) entry which is preliminary data.</text>
</comment>
<dbReference type="RefSeq" id="WP_191795772.1">
    <property type="nucleotide sequence ID" value="NZ_JACSQQ010000010.1"/>
</dbReference>
<organism evidence="1 2">
    <name type="scientific">Oerskovia rustica</name>
    <dbReference type="NCBI Taxonomy" id="2762237"/>
    <lineage>
        <taxon>Bacteria</taxon>
        <taxon>Bacillati</taxon>
        <taxon>Actinomycetota</taxon>
        <taxon>Actinomycetes</taxon>
        <taxon>Micrococcales</taxon>
        <taxon>Cellulomonadaceae</taxon>
        <taxon>Oerskovia</taxon>
    </lineage>
</organism>
<dbReference type="SUPFAM" id="SSF51182">
    <property type="entry name" value="RmlC-like cupins"/>
    <property type="match status" value="1"/>
</dbReference>
<protein>
    <recommendedName>
        <fullName evidence="3">Cupin domain-containing protein</fullName>
    </recommendedName>
</protein>
<proteinExistence type="predicted"/>